<dbReference type="EMBL" id="CP030759">
    <property type="protein sequence ID" value="AXA37111.1"/>
    <property type="molecule type" value="Genomic_DNA"/>
</dbReference>
<dbReference type="KEGG" id="schv:BRCON_2334"/>
<accession>A0A2Z4Y7C0</accession>
<dbReference type="Proteomes" id="UP000262583">
    <property type="component" value="Chromosome"/>
</dbReference>
<organism evidence="1 2">
    <name type="scientific">Sumerlaea chitinivorans</name>
    <dbReference type="NCBI Taxonomy" id="2250252"/>
    <lineage>
        <taxon>Bacteria</taxon>
        <taxon>Candidatus Sumerlaeota</taxon>
        <taxon>Candidatus Sumerlaeia</taxon>
        <taxon>Candidatus Sumerlaeales</taxon>
        <taxon>Candidatus Sumerlaeaceae</taxon>
        <taxon>Candidatus Sumerlaea</taxon>
    </lineage>
</organism>
<evidence type="ECO:0000313" key="2">
    <source>
        <dbReference type="Proteomes" id="UP000262583"/>
    </source>
</evidence>
<sequence length="41" mass="4568">MNLLEADGILHLITTNFTSNEKRFSTKKCEQGVGNDDRASI</sequence>
<reference evidence="1 2" key="1">
    <citation type="submission" date="2018-05" db="EMBL/GenBank/DDBJ databases">
        <title>A metagenomic window into the 2 km-deep terrestrial subsurface aquifer revealed taxonomically and functionally diverse microbial community comprising novel uncultured bacterial lineages.</title>
        <authorList>
            <person name="Kadnikov V.V."/>
            <person name="Mardanov A.V."/>
            <person name="Beletsky A.V."/>
            <person name="Banks D."/>
            <person name="Pimenov N.V."/>
            <person name="Frank Y.A."/>
            <person name="Karnachuk O.V."/>
            <person name="Ravin N.V."/>
        </authorList>
    </citation>
    <scope>NUCLEOTIDE SEQUENCE [LARGE SCALE GENOMIC DNA]</scope>
    <source>
        <strain evidence="1">BY</strain>
    </source>
</reference>
<evidence type="ECO:0000313" key="1">
    <source>
        <dbReference type="EMBL" id="AXA37111.1"/>
    </source>
</evidence>
<protein>
    <submittedName>
        <fullName evidence="1">Uncharacterized protein</fullName>
    </submittedName>
</protein>
<name>A0A2Z4Y7C0_SUMC1</name>
<proteinExistence type="predicted"/>
<dbReference type="AlphaFoldDB" id="A0A2Z4Y7C0"/>
<gene>
    <name evidence="1" type="ORF">BRCON_2334</name>
</gene>